<proteinExistence type="predicted"/>
<dbReference type="Pfam" id="PF02625">
    <property type="entry name" value="XdhC_CoxI"/>
    <property type="match status" value="1"/>
</dbReference>
<dbReference type="PANTHER" id="PTHR30388">
    <property type="entry name" value="ALDEHYDE OXIDOREDUCTASE MOLYBDENUM COFACTOR ASSEMBLY PROTEIN"/>
    <property type="match status" value="1"/>
</dbReference>
<dbReference type="Proteomes" id="UP000254569">
    <property type="component" value="Unassembled WGS sequence"/>
</dbReference>
<dbReference type="OrthoDB" id="5242066at2"/>
<dbReference type="InterPro" id="IPR003777">
    <property type="entry name" value="XdhC_CoxI"/>
</dbReference>
<protein>
    <submittedName>
        <fullName evidence="2">Carbon monoxide dehydrogenase accesory protein</fullName>
    </submittedName>
</protein>
<dbReference type="InterPro" id="IPR027051">
    <property type="entry name" value="XdhC_Rossmann_dom"/>
</dbReference>
<reference evidence="2 3" key="1">
    <citation type="submission" date="2018-06" db="EMBL/GenBank/DDBJ databases">
        <authorList>
            <consortium name="Pathogen Informatics"/>
            <person name="Doyle S."/>
        </authorList>
    </citation>
    <scope>NUCLEOTIDE SEQUENCE [LARGE SCALE GENOMIC DNA]</scope>
    <source>
        <strain evidence="2 3">NCTC13296</strain>
    </source>
</reference>
<dbReference type="Gene3D" id="3.40.50.720">
    <property type="entry name" value="NAD(P)-binding Rossmann-like Domain"/>
    <property type="match status" value="1"/>
</dbReference>
<accession>A0A379LTY4</accession>
<gene>
    <name evidence="2" type="ORF">NCTC13296_00308</name>
</gene>
<dbReference type="EMBL" id="UGVI01000001">
    <property type="protein sequence ID" value="SUE13489.1"/>
    <property type="molecule type" value="Genomic_DNA"/>
</dbReference>
<dbReference type="Pfam" id="PF13478">
    <property type="entry name" value="XdhC_C"/>
    <property type="match status" value="1"/>
</dbReference>
<evidence type="ECO:0000259" key="1">
    <source>
        <dbReference type="SMART" id="SM00746"/>
    </source>
</evidence>
<keyword evidence="3" id="KW-1185">Reference proteome</keyword>
<dbReference type="SMART" id="SM00746">
    <property type="entry name" value="TRASH"/>
    <property type="match status" value="1"/>
</dbReference>
<dbReference type="InterPro" id="IPR052698">
    <property type="entry name" value="MoCofactor_Util/Proc"/>
</dbReference>
<dbReference type="AlphaFoldDB" id="A0A379LTY4"/>
<organism evidence="2 3">
    <name type="scientific">Rhodococcus gordoniae</name>
    <dbReference type="NCBI Taxonomy" id="223392"/>
    <lineage>
        <taxon>Bacteria</taxon>
        <taxon>Bacillati</taxon>
        <taxon>Actinomycetota</taxon>
        <taxon>Actinomycetes</taxon>
        <taxon>Mycobacteriales</taxon>
        <taxon>Nocardiaceae</taxon>
        <taxon>Rhodococcus</taxon>
    </lineage>
</organism>
<dbReference type="InterPro" id="IPR011017">
    <property type="entry name" value="TRASH_dom"/>
</dbReference>
<sequence length="311" mass="33100">MERAEYEDMDLAVRAAQLRSERRPFVEATVVRAQPPTSAHSGDRALVHADGTIEGFVGGQCTENSVREMSRTVLERGESMLLRVLPAGAAEFPDTPGATIAVNPCMSGGATEIFLEPRMPALVVAVFGDSPVADAVSDFARRVDYSVERIRGTRVPAEASVVIVASHGGDEGSVIRAALDAGSRYIGLVASHTRGAAVLDEVDPTDDERAHVHTPVGLDIGARTPAEIGLSIVADIVRVARSGGLTRPSEESCRRVEVPREAESKPQTAVDPVCGMTVTITESTPHLVVAGRTMWFCCPGCRSRFEKDDVA</sequence>
<evidence type="ECO:0000313" key="3">
    <source>
        <dbReference type="Proteomes" id="UP000254569"/>
    </source>
</evidence>
<dbReference type="PANTHER" id="PTHR30388:SF4">
    <property type="entry name" value="MOLYBDENUM COFACTOR INSERTION CHAPERONE PAOD"/>
    <property type="match status" value="1"/>
</dbReference>
<feature type="domain" description="TRASH" evidence="1">
    <location>
        <begin position="271"/>
        <end position="309"/>
    </location>
</feature>
<evidence type="ECO:0000313" key="2">
    <source>
        <dbReference type="EMBL" id="SUE13489.1"/>
    </source>
</evidence>
<name>A0A379LTY4_9NOCA</name>